<name>A0A2K1J9D7_PHYPA</name>
<dbReference type="PaxDb" id="3218-PP1S327_58V6.1"/>
<gene>
    <name evidence="6" type="primary">LOC112293155</name>
    <name evidence="5" type="ORF">PHYPA_021252</name>
</gene>
<dbReference type="EnsemblPlants" id="Pp3c16_19900V3.1">
    <property type="protein sequence ID" value="Pp3c16_19900V3.1"/>
    <property type="gene ID" value="Pp3c16_19900"/>
</dbReference>
<dbReference type="OrthoDB" id="431557at2759"/>
<feature type="compositionally biased region" description="Polar residues" evidence="3">
    <location>
        <begin position="439"/>
        <end position="462"/>
    </location>
</feature>
<accession>A0A2K1J9D7</accession>
<feature type="compositionally biased region" description="Polar residues" evidence="3">
    <location>
        <begin position="118"/>
        <end position="144"/>
    </location>
</feature>
<proteinExistence type="inferred from homology"/>
<sequence length="725" mass="79452">MEDSSKTKLGRQELVSAKCKAQHADTIRRRTEHFAAVGRKHEFSIDSLDKEIIQTMSRGCKTFQGSFPNDSAGASLGRDIDNAQVKAVCSPKPPHPEPVRYGYASPEYKQHQYSEIYNGTHSNESTSNNSQKLSKQHHNGNGQSHVGPLSVWLEAGARSNGHKHQVSGQDVNRNNQHQGPGHCHHSEATSHRPGGNKEMHVTQLKDGPRRYVQFEDSKLDDALSSDSSEDVGEETRRKQASDGHQSSSTGGHYQQRPAMQSKVPKAPPSKWDDADKWIASPCHSEAAITHSARSNQGLGPGTLSQPGKRVTIASQGPGGRHGFGSPDLAPSSEASSTSVSQKTNEITGGVNVKDHIQQLESLIQNSLSSGSSFSDHAKRRDASHAVVKRTELESSPNFSVNSDEKLGDKPKTSSMHVQRALVSRLDGSSSPTKLAMKPQASQMPVSVNLPESQVPAETSTNAPIKDIFSNGAHSRSVSDSADAISMRESGTDAAQPSTVYRDTGTQMTPNPSVRLSRGAAPGIFISPSRHNTPDRWNCRTASVGASSTVDMLDLQSFHIEKLRDHTQGPQLHASLYRNLNWSTREEEDEDSATCLRPHDCVEGQASALVAWAAAWEEAERAKYTARFHQEEARIQAWEELQKAKAQTQMRKMEIKLEKLHENASQKMSIKIDVANRKAQEMRAAAKALHDELTAKARHRAEYILHTGNVPTTLGCFASRFIQQYQ</sequence>
<feature type="compositionally biased region" description="Polar residues" evidence="3">
    <location>
        <begin position="492"/>
        <end position="513"/>
    </location>
</feature>
<feature type="compositionally biased region" description="Polar residues" evidence="3">
    <location>
        <begin position="291"/>
        <end position="305"/>
    </location>
</feature>
<feature type="compositionally biased region" description="Basic and acidic residues" evidence="3">
    <location>
        <begin position="402"/>
        <end position="411"/>
    </location>
</feature>
<dbReference type="RefSeq" id="XP_024398075.1">
    <property type="nucleotide sequence ID" value="XM_024542307.2"/>
</dbReference>
<feature type="region of interest" description="Disordered" evidence="3">
    <location>
        <begin position="118"/>
        <end position="276"/>
    </location>
</feature>
<evidence type="ECO:0000313" key="6">
    <source>
        <dbReference type="EnsemblPlants" id="Pp3c16_19900V3.1"/>
    </source>
</evidence>
<dbReference type="RefSeq" id="XP_024398074.1">
    <property type="nucleotide sequence ID" value="XM_024542306.2"/>
</dbReference>
<dbReference type="Pfam" id="PF03763">
    <property type="entry name" value="Remorin_C"/>
    <property type="match status" value="1"/>
</dbReference>
<feature type="compositionally biased region" description="Low complexity" evidence="3">
    <location>
        <begin position="331"/>
        <end position="340"/>
    </location>
</feature>
<evidence type="ECO:0000313" key="5">
    <source>
        <dbReference type="EMBL" id="PNR38141.1"/>
    </source>
</evidence>
<evidence type="ECO:0000256" key="3">
    <source>
        <dbReference type="SAM" id="MobiDB-lite"/>
    </source>
</evidence>
<feature type="region of interest" description="Disordered" evidence="3">
    <location>
        <begin position="291"/>
        <end position="349"/>
    </location>
</feature>
<dbReference type="Gramene" id="Pp3c16_19900V3.2">
    <property type="protein sequence ID" value="Pp3c16_19900V3.2"/>
    <property type="gene ID" value="Pp3c16_19900"/>
</dbReference>
<feature type="domain" description="Remorin C-terminal" evidence="4">
    <location>
        <begin position="612"/>
        <end position="711"/>
    </location>
</feature>
<dbReference type="InterPro" id="IPR005516">
    <property type="entry name" value="Remorin_C"/>
</dbReference>
<feature type="compositionally biased region" description="Polar residues" evidence="3">
    <location>
        <begin position="242"/>
        <end position="252"/>
    </location>
</feature>
<reference evidence="5 7" key="1">
    <citation type="journal article" date="2008" name="Science">
        <title>The Physcomitrella genome reveals evolutionary insights into the conquest of land by plants.</title>
        <authorList>
            <person name="Rensing S."/>
            <person name="Lang D."/>
            <person name="Zimmer A."/>
            <person name="Terry A."/>
            <person name="Salamov A."/>
            <person name="Shapiro H."/>
            <person name="Nishiyama T."/>
            <person name="Perroud P.-F."/>
            <person name="Lindquist E."/>
            <person name="Kamisugi Y."/>
            <person name="Tanahashi T."/>
            <person name="Sakakibara K."/>
            <person name="Fujita T."/>
            <person name="Oishi K."/>
            <person name="Shin-I T."/>
            <person name="Kuroki Y."/>
            <person name="Toyoda A."/>
            <person name="Suzuki Y."/>
            <person name="Hashimoto A."/>
            <person name="Yamaguchi K."/>
            <person name="Sugano A."/>
            <person name="Kohara Y."/>
            <person name="Fujiyama A."/>
            <person name="Anterola A."/>
            <person name="Aoki S."/>
            <person name="Ashton N."/>
            <person name="Barbazuk W.B."/>
            <person name="Barker E."/>
            <person name="Bennetzen J."/>
            <person name="Bezanilla M."/>
            <person name="Blankenship R."/>
            <person name="Cho S.H."/>
            <person name="Dutcher S."/>
            <person name="Estelle M."/>
            <person name="Fawcett J.A."/>
            <person name="Gundlach H."/>
            <person name="Hanada K."/>
            <person name="Heyl A."/>
            <person name="Hicks K.A."/>
            <person name="Hugh J."/>
            <person name="Lohr M."/>
            <person name="Mayer K."/>
            <person name="Melkozernov A."/>
            <person name="Murata T."/>
            <person name="Nelson D."/>
            <person name="Pils B."/>
            <person name="Prigge M."/>
            <person name="Reiss B."/>
            <person name="Renner T."/>
            <person name="Rombauts S."/>
            <person name="Rushton P."/>
            <person name="Sanderfoot A."/>
            <person name="Schween G."/>
            <person name="Shiu S.-H."/>
            <person name="Stueber K."/>
            <person name="Theodoulou F.L."/>
            <person name="Tu H."/>
            <person name="Van de Peer Y."/>
            <person name="Verrier P.J."/>
            <person name="Waters E."/>
            <person name="Wood A."/>
            <person name="Yang L."/>
            <person name="Cove D."/>
            <person name="Cuming A."/>
            <person name="Hasebe M."/>
            <person name="Lucas S."/>
            <person name="Mishler D.B."/>
            <person name="Reski R."/>
            <person name="Grigoriev I."/>
            <person name="Quatrano R.S."/>
            <person name="Boore J.L."/>
        </authorList>
    </citation>
    <scope>NUCLEOTIDE SEQUENCE [LARGE SCALE GENOMIC DNA]</scope>
    <source>
        <strain evidence="6 7">cv. Gransden 2004</strain>
    </source>
</reference>
<evidence type="ECO:0000256" key="2">
    <source>
        <dbReference type="SAM" id="Coils"/>
    </source>
</evidence>
<reference evidence="5 7" key="2">
    <citation type="journal article" date="2018" name="Plant J.">
        <title>The Physcomitrella patens chromosome-scale assembly reveals moss genome structure and evolution.</title>
        <authorList>
            <person name="Lang D."/>
            <person name="Ullrich K.K."/>
            <person name="Murat F."/>
            <person name="Fuchs J."/>
            <person name="Jenkins J."/>
            <person name="Haas F.B."/>
            <person name="Piednoel M."/>
            <person name="Gundlach H."/>
            <person name="Van Bel M."/>
            <person name="Meyberg R."/>
            <person name="Vives C."/>
            <person name="Morata J."/>
            <person name="Symeonidi A."/>
            <person name="Hiss M."/>
            <person name="Muchero W."/>
            <person name="Kamisugi Y."/>
            <person name="Saleh O."/>
            <person name="Blanc G."/>
            <person name="Decker E.L."/>
            <person name="van Gessel N."/>
            <person name="Grimwood J."/>
            <person name="Hayes R.D."/>
            <person name="Graham S.W."/>
            <person name="Gunter L.E."/>
            <person name="McDaniel S.F."/>
            <person name="Hoernstein S.N.W."/>
            <person name="Larsson A."/>
            <person name="Li F.W."/>
            <person name="Perroud P.F."/>
            <person name="Phillips J."/>
            <person name="Ranjan P."/>
            <person name="Rokshar D.S."/>
            <person name="Rothfels C.J."/>
            <person name="Schneider L."/>
            <person name="Shu S."/>
            <person name="Stevenson D.W."/>
            <person name="Thummler F."/>
            <person name="Tillich M."/>
            <person name="Villarreal Aguilar J.C."/>
            <person name="Widiez T."/>
            <person name="Wong G.K."/>
            <person name="Wymore A."/>
            <person name="Zhang Y."/>
            <person name="Zimmer A.D."/>
            <person name="Quatrano R.S."/>
            <person name="Mayer K.F.X."/>
            <person name="Goodstein D."/>
            <person name="Casacuberta J.M."/>
            <person name="Vandepoele K."/>
            <person name="Reski R."/>
            <person name="Cuming A.C."/>
            <person name="Tuskan G.A."/>
            <person name="Maumus F."/>
            <person name="Salse J."/>
            <person name="Schmutz J."/>
            <person name="Rensing S.A."/>
        </authorList>
    </citation>
    <scope>NUCLEOTIDE SEQUENCE [LARGE SCALE GENOMIC DNA]</scope>
    <source>
        <strain evidence="6 7">cv. Gransden 2004</strain>
    </source>
</reference>
<feature type="compositionally biased region" description="Basic and acidic residues" evidence="3">
    <location>
        <begin position="206"/>
        <end position="221"/>
    </location>
</feature>
<keyword evidence="2" id="KW-0175">Coiled coil</keyword>
<comment type="similarity">
    <text evidence="1">Belongs to the remorin family.</text>
</comment>
<evidence type="ECO:0000256" key="1">
    <source>
        <dbReference type="ARBA" id="ARBA00005711"/>
    </source>
</evidence>
<feature type="coiled-coil region" evidence="2">
    <location>
        <begin position="642"/>
        <end position="695"/>
    </location>
</feature>
<keyword evidence="7" id="KW-1185">Reference proteome</keyword>
<dbReference type="EnsemblPlants" id="Pp3c16_19900V3.6">
    <property type="protein sequence ID" value="Pp3c16_19900V3.6"/>
    <property type="gene ID" value="Pp3c16_19900"/>
</dbReference>
<feature type="region of interest" description="Disordered" evidence="3">
    <location>
        <begin position="367"/>
        <end position="517"/>
    </location>
</feature>
<reference evidence="6" key="3">
    <citation type="submission" date="2020-12" db="UniProtKB">
        <authorList>
            <consortium name="EnsemblPlants"/>
        </authorList>
    </citation>
    <scope>IDENTIFICATION</scope>
</reference>
<dbReference type="GeneID" id="112293155"/>
<organism evidence="5">
    <name type="scientific">Physcomitrium patens</name>
    <name type="common">Spreading-leaved earth moss</name>
    <name type="synonym">Physcomitrella patens</name>
    <dbReference type="NCBI Taxonomy" id="3218"/>
    <lineage>
        <taxon>Eukaryota</taxon>
        <taxon>Viridiplantae</taxon>
        <taxon>Streptophyta</taxon>
        <taxon>Embryophyta</taxon>
        <taxon>Bryophyta</taxon>
        <taxon>Bryophytina</taxon>
        <taxon>Bryopsida</taxon>
        <taxon>Funariidae</taxon>
        <taxon>Funariales</taxon>
        <taxon>Funariaceae</taxon>
        <taxon>Physcomitrium</taxon>
    </lineage>
</organism>
<feature type="compositionally biased region" description="Polar residues" evidence="3">
    <location>
        <begin position="166"/>
        <end position="178"/>
    </location>
</feature>
<dbReference type="KEGG" id="ppp:112293155"/>
<dbReference type="Gramene" id="Pp3c16_19900V3.1">
    <property type="protein sequence ID" value="Pp3c16_19900V3.1"/>
    <property type="gene ID" value="Pp3c16_19900"/>
</dbReference>
<feature type="compositionally biased region" description="Basic and acidic residues" evidence="3">
    <location>
        <begin position="375"/>
        <end position="392"/>
    </location>
</feature>
<dbReference type="PANTHER" id="PTHR31471">
    <property type="entry name" value="OS02G0116800 PROTEIN"/>
    <property type="match status" value="1"/>
</dbReference>
<dbReference type="Proteomes" id="UP000006727">
    <property type="component" value="Chromosome 16"/>
</dbReference>
<dbReference type="EMBL" id="ABEU02000016">
    <property type="protein sequence ID" value="PNR38141.1"/>
    <property type="molecule type" value="Genomic_DNA"/>
</dbReference>
<dbReference type="Gramene" id="Pp3c16_19900V3.6">
    <property type="protein sequence ID" value="Pp3c16_19900V3.6"/>
    <property type="gene ID" value="Pp3c16_19900"/>
</dbReference>
<protein>
    <recommendedName>
        <fullName evidence="4">Remorin C-terminal domain-containing protein</fullName>
    </recommendedName>
</protein>
<evidence type="ECO:0000313" key="7">
    <source>
        <dbReference type="Proteomes" id="UP000006727"/>
    </source>
</evidence>
<evidence type="ECO:0000259" key="4">
    <source>
        <dbReference type="Pfam" id="PF03763"/>
    </source>
</evidence>
<dbReference type="AlphaFoldDB" id="A0A2K1J9D7"/>
<dbReference type="EnsemblPlants" id="Pp3c16_19900V3.2">
    <property type="protein sequence ID" value="Pp3c16_19900V3.2"/>
    <property type="gene ID" value="Pp3c16_19900"/>
</dbReference>
<dbReference type="PANTHER" id="PTHR31471:SF52">
    <property type="entry name" value="F12A21.28"/>
    <property type="match status" value="1"/>
</dbReference>
<feature type="compositionally biased region" description="Basic and acidic residues" evidence="3">
    <location>
        <begin position="184"/>
        <end position="200"/>
    </location>
</feature>